<evidence type="ECO:0000313" key="1">
    <source>
        <dbReference type="EMBL" id="SCW02492.1"/>
    </source>
</evidence>
<name>A0A1G4MF06_LACFM</name>
<evidence type="ECO:0000313" key="2">
    <source>
        <dbReference type="Proteomes" id="UP000190831"/>
    </source>
</evidence>
<dbReference type="OMA" id="WFACAEP"/>
<protein>
    <submittedName>
        <fullName evidence="1">LAFE_0F07624g1_1</fullName>
    </submittedName>
</protein>
<organism evidence="1 2">
    <name type="scientific">Lachancea fermentati</name>
    <name type="common">Zygosaccharomyces fermentati</name>
    <dbReference type="NCBI Taxonomy" id="4955"/>
    <lineage>
        <taxon>Eukaryota</taxon>
        <taxon>Fungi</taxon>
        <taxon>Dikarya</taxon>
        <taxon>Ascomycota</taxon>
        <taxon>Saccharomycotina</taxon>
        <taxon>Saccharomycetes</taxon>
        <taxon>Saccharomycetales</taxon>
        <taxon>Saccharomycetaceae</taxon>
        <taxon>Lachancea</taxon>
    </lineage>
</organism>
<dbReference type="AlphaFoldDB" id="A0A1G4MF06"/>
<reference evidence="1" key="1">
    <citation type="submission" date="2016-03" db="EMBL/GenBank/DDBJ databases">
        <authorList>
            <person name="Ploux O."/>
        </authorList>
    </citation>
    <scope>NUCLEOTIDE SEQUENCE [LARGE SCALE GENOMIC DNA]</scope>
</reference>
<accession>A0A1G4MF06</accession>
<proteinExistence type="predicted"/>
<dbReference type="EMBL" id="LT598490">
    <property type="protein sequence ID" value="SCW02492.1"/>
    <property type="molecule type" value="Genomic_DNA"/>
</dbReference>
<dbReference type="Proteomes" id="UP000190831">
    <property type="component" value="Chromosome F"/>
</dbReference>
<sequence length="286" mass="32326">MSNPSLPPFRDSLLGALGCTKNLVCYTDDASLVVEQLRKQKLPYVIWDNYDNIESREKPFNAHILVLPNLDKTLGWQQDRLGRYLQDMRALDPTPFFIAIATVSSSFVPHRHMTAYLKRQFWFACAEPQPGSQDVLSIDEASLARYRAALAEVFVHPSVRRYVLDLIIHIRVHRLAKQATGGGCSTNALKDMLAVCQVLALLQGKSFVIPDIVKTASMWYFPFHIDLIEDPADEISLQYGSDPALVADLVHKLQNFSLSKSVETNYPLYFQFMVLRDVLSNVIPAI</sequence>
<dbReference type="STRING" id="4955.A0A1G4MF06"/>
<keyword evidence="2" id="KW-1185">Reference proteome</keyword>
<dbReference type="Gene3D" id="1.10.8.80">
    <property type="entry name" value="Magnesium chelatase subunit I, C-Terminal domain"/>
    <property type="match status" value="1"/>
</dbReference>
<dbReference type="OrthoDB" id="5582146at2759"/>
<gene>
    <name evidence="1" type="ORF">LAFE_0F07624G</name>
</gene>